<proteinExistence type="predicted"/>
<accession>A0A3N4I613</accession>
<feature type="transmembrane region" description="Helical" evidence="1">
    <location>
        <begin position="30"/>
        <end position="55"/>
    </location>
</feature>
<dbReference type="Proteomes" id="UP000275078">
    <property type="component" value="Unassembled WGS sequence"/>
</dbReference>
<sequence length="90" mass="10213">MILGFLFCFLGVFVLNLVMREKGWRVLVFFVFYFISLSGFSTCCFASHLISYFLLDVSIENNLIVVICSQSFWFFLTDPAVCARGGNITG</sequence>
<name>A0A3N4I613_ASCIM</name>
<protein>
    <submittedName>
        <fullName evidence="2">Uncharacterized protein</fullName>
    </submittedName>
</protein>
<keyword evidence="1" id="KW-0812">Transmembrane</keyword>
<organism evidence="2 3">
    <name type="scientific">Ascobolus immersus RN42</name>
    <dbReference type="NCBI Taxonomy" id="1160509"/>
    <lineage>
        <taxon>Eukaryota</taxon>
        <taxon>Fungi</taxon>
        <taxon>Dikarya</taxon>
        <taxon>Ascomycota</taxon>
        <taxon>Pezizomycotina</taxon>
        <taxon>Pezizomycetes</taxon>
        <taxon>Pezizales</taxon>
        <taxon>Ascobolaceae</taxon>
        <taxon>Ascobolus</taxon>
    </lineage>
</organism>
<keyword evidence="1" id="KW-1133">Transmembrane helix</keyword>
<evidence type="ECO:0000256" key="1">
    <source>
        <dbReference type="SAM" id="Phobius"/>
    </source>
</evidence>
<keyword evidence="1" id="KW-0472">Membrane</keyword>
<evidence type="ECO:0000313" key="3">
    <source>
        <dbReference type="Proteomes" id="UP000275078"/>
    </source>
</evidence>
<gene>
    <name evidence="2" type="ORF">BJ508DRAFT_124298</name>
</gene>
<evidence type="ECO:0000313" key="2">
    <source>
        <dbReference type="EMBL" id="RPA80907.1"/>
    </source>
</evidence>
<dbReference type="EMBL" id="ML119684">
    <property type="protein sequence ID" value="RPA80907.1"/>
    <property type="molecule type" value="Genomic_DNA"/>
</dbReference>
<dbReference type="AlphaFoldDB" id="A0A3N4I613"/>
<keyword evidence="3" id="KW-1185">Reference proteome</keyword>
<reference evidence="2 3" key="1">
    <citation type="journal article" date="2018" name="Nat. Ecol. Evol.">
        <title>Pezizomycetes genomes reveal the molecular basis of ectomycorrhizal truffle lifestyle.</title>
        <authorList>
            <person name="Murat C."/>
            <person name="Payen T."/>
            <person name="Noel B."/>
            <person name="Kuo A."/>
            <person name="Morin E."/>
            <person name="Chen J."/>
            <person name="Kohler A."/>
            <person name="Krizsan K."/>
            <person name="Balestrini R."/>
            <person name="Da Silva C."/>
            <person name="Montanini B."/>
            <person name="Hainaut M."/>
            <person name="Levati E."/>
            <person name="Barry K.W."/>
            <person name="Belfiori B."/>
            <person name="Cichocki N."/>
            <person name="Clum A."/>
            <person name="Dockter R.B."/>
            <person name="Fauchery L."/>
            <person name="Guy J."/>
            <person name="Iotti M."/>
            <person name="Le Tacon F."/>
            <person name="Lindquist E.A."/>
            <person name="Lipzen A."/>
            <person name="Malagnac F."/>
            <person name="Mello A."/>
            <person name="Molinier V."/>
            <person name="Miyauchi S."/>
            <person name="Poulain J."/>
            <person name="Riccioni C."/>
            <person name="Rubini A."/>
            <person name="Sitrit Y."/>
            <person name="Splivallo R."/>
            <person name="Traeger S."/>
            <person name="Wang M."/>
            <person name="Zifcakova L."/>
            <person name="Wipf D."/>
            <person name="Zambonelli A."/>
            <person name="Paolocci F."/>
            <person name="Nowrousian M."/>
            <person name="Ottonello S."/>
            <person name="Baldrian P."/>
            <person name="Spatafora J.W."/>
            <person name="Henrissat B."/>
            <person name="Nagy L.G."/>
            <person name="Aury J.M."/>
            <person name="Wincker P."/>
            <person name="Grigoriev I.V."/>
            <person name="Bonfante P."/>
            <person name="Martin F.M."/>
        </authorList>
    </citation>
    <scope>NUCLEOTIDE SEQUENCE [LARGE SCALE GENOMIC DNA]</scope>
    <source>
        <strain evidence="2 3">RN42</strain>
    </source>
</reference>